<keyword evidence="4" id="KW-1185">Reference proteome</keyword>
<dbReference type="VEuPathDB" id="TriTrypDB:TM35_000312450"/>
<feature type="compositionally biased region" description="Polar residues" evidence="1">
    <location>
        <begin position="138"/>
        <end position="162"/>
    </location>
</feature>
<proteinExistence type="predicted"/>
<keyword evidence="2" id="KW-0472">Membrane</keyword>
<evidence type="ECO:0000313" key="4">
    <source>
        <dbReference type="Proteomes" id="UP000192257"/>
    </source>
</evidence>
<dbReference type="AlphaFoldDB" id="A0A1X0NPE4"/>
<feature type="compositionally biased region" description="Polar residues" evidence="1">
    <location>
        <begin position="91"/>
        <end position="106"/>
    </location>
</feature>
<organism evidence="3 4">
    <name type="scientific">Trypanosoma theileri</name>
    <dbReference type="NCBI Taxonomy" id="67003"/>
    <lineage>
        <taxon>Eukaryota</taxon>
        <taxon>Discoba</taxon>
        <taxon>Euglenozoa</taxon>
        <taxon>Kinetoplastea</taxon>
        <taxon>Metakinetoplastina</taxon>
        <taxon>Trypanosomatida</taxon>
        <taxon>Trypanosomatidae</taxon>
        <taxon>Trypanosoma</taxon>
    </lineage>
</organism>
<evidence type="ECO:0000313" key="3">
    <source>
        <dbReference type="EMBL" id="ORC86059.1"/>
    </source>
</evidence>
<gene>
    <name evidence="3" type="ORF">TM35_000312450</name>
</gene>
<sequence length="231" mass="25640">PEGDSAVAPSSNKLSVGAIVGIVITVVVVLVIVAVILYCVLRQRPQQEQEQPREKVQMDAVDSQSTSKTTTVDITPNPLTTTSKTEVTTTSAVSRNTARSVQSGDISRNSNYSVSSSLSYDNASPSDGQMREAPAPLQETSAGNTLPLRTNVNNRGSEMNTMEEQKRISKLNPNRMSVVQKWRLIEELRERRDLPPLPMLMRDDREALLAAVDIILQEMRPMNQYEKREED</sequence>
<dbReference type="RefSeq" id="XP_028880125.1">
    <property type="nucleotide sequence ID" value="XM_029028726.1"/>
</dbReference>
<feature type="non-terminal residue" evidence="3">
    <location>
        <position position="1"/>
    </location>
</feature>
<feature type="compositionally biased region" description="Basic and acidic residues" evidence="1">
    <location>
        <begin position="46"/>
        <end position="57"/>
    </location>
</feature>
<feature type="region of interest" description="Disordered" evidence="1">
    <location>
        <begin position="46"/>
        <end position="162"/>
    </location>
</feature>
<feature type="compositionally biased region" description="Low complexity" evidence="1">
    <location>
        <begin position="107"/>
        <end position="124"/>
    </location>
</feature>
<dbReference type="Proteomes" id="UP000192257">
    <property type="component" value="Unassembled WGS sequence"/>
</dbReference>
<reference evidence="3 4" key="1">
    <citation type="submission" date="2017-03" db="EMBL/GenBank/DDBJ databases">
        <title>An alternative strategy for trypanosome survival in the mammalian bloodstream revealed through genome and transcriptome analysis of the ubiquitous bovine parasite Trypanosoma (Megatrypanum) theileri.</title>
        <authorList>
            <person name="Kelly S."/>
            <person name="Ivens A."/>
            <person name="Mott A."/>
            <person name="O'Neill E."/>
            <person name="Emms D."/>
            <person name="Macleod O."/>
            <person name="Voorheis P."/>
            <person name="Matthews J."/>
            <person name="Matthews K."/>
            <person name="Carrington M."/>
        </authorList>
    </citation>
    <scope>NUCLEOTIDE SEQUENCE [LARGE SCALE GENOMIC DNA]</scope>
    <source>
        <strain evidence="3">Edinburgh</strain>
    </source>
</reference>
<feature type="transmembrane region" description="Helical" evidence="2">
    <location>
        <begin position="16"/>
        <end position="41"/>
    </location>
</feature>
<name>A0A1X0NPE4_9TRYP</name>
<accession>A0A1X0NPE4</accession>
<comment type="caution">
    <text evidence="3">The sequence shown here is derived from an EMBL/GenBank/DDBJ whole genome shotgun (WGS) entry which is preliminary data.</text>
</comment>
<keyword evidence="2" id="KW-0812">Transmembrane</keyword>
<dbReference type="GeneID" id="39988506"/>
<evidence type="ECO:0000256" key="1">
    <source>
        <dbReference type="SAM" id="MobiDB-lite"/>
    </source>
</evidence>
<protein>
    <submittedName>
        <fullName evidence="3">Uncharacterized protein</fullName>
    </submittedName>
</protein>
<dbReference type="EMBL" id="NBCO01000031">
    <property type="protein sequence ID" value="ORC86059.1"/>
    <property type="molecule type" value="Genomic_DNA"/>
</dbReference>
<feature type="compositionally biased region" description="Low complexity" evidence="1">
    <location>
        <begin position="80"/>
        <end position="90"/>
    </location>
</feature>
<evidence type="ECO:0000256" key="2">
    <source>
        <dbReference type="SAM" id="Phobius"/>
    </source>
</evidence>
<keyword evidence="2" id="KW-1133">Transmembrane helix</keyword>
<feature type="compositionally biased region" description="Polar residues" evidence="1">
    <location>
        <begin position="62"/>
        <end position="79"/>
    </location>
</feature>